<evidence type="ECO:0000313" key="2">
    <source>
        <dbReference type="Proteomes" id="UP000564425"/>
    </source>
</evidence>
<proteinExistence type="predicted"/>
<comment type="caution">
    <text evidence="1">The sequence shown here is derived from an EMBL/GenBank/DDBJ whole genome shotgun (WGS) entry which is preliminary data.</text>
</comment>
<sequence>MTLASYAVFEIAKAKATGAAEIDMANIKLPLANVEKAQPIICKLMEMGVQPADMIPVNFINAIKNAGYSNMVTDLKLVLPDEGEQHKQIAGMLQDAYRALLPNVVF</sequence>
<dbReference type="RefSeq" id="WP_181501618.1">
    <property type="nucleotide sequence ID" value="NZ_JACDUH010000003.1"/>
</dbReference>
<protein>
    <submittedName>
        <fullName evidence="1">Uncharacterized protein</fullName>
    </submittedName>
</protein>
<dbReference type="AlphaFoldDB" id="A0A7J9NVT6"/>
<name>A0A7J9NVT6_METMI</name>
<organism evidence="1 2">
    <name type="scientific">Methanococcus maripaludis</name>
    <name type="common">Methanococcus deltae</name>
    <dbReference type="NCBI Taxonomy" id="39152"/>
    <lineage>
        <taxon>Archaea</taxon>
        <taxon>Methanobacteriati</taxon>
        <taxon>Methanobacteriota</taxon>
        <taxon>Methanomada group</taxon>
        <taxon>Methanococci</taxon>
        <taxon>Methanococcales</taxon>
        <taxon>Methanococcaceae</taxon>
        <taxon>Methanococcus</taxon>
    </lineage>
</organism>
<reference evidence="1 2" key="1">
    <citation type="submission" date="2020-07" db="EMBL/GenBank/DDBJ databases">
        <title>Genomic Encyclopedia of Type Strains, Phase IV (KMG-V): Genome sequencing to study the core and pangenomes of soil and plant-associated prokaryotes.</title>
        <authorList>
            <person name="Whitman W."/>
        </authorList>
    </citation>
    <scope>NUCLEOTIDE SEQUENCE [LARGE SCALE GENOMIC DNA]</scope>
    <source>
        <strain evidence="1 2">A1</strain>
    </source>
</reference>
<gene>
    <name evidence="1" type="ORF">HNP86_001957</name>
</gene>
<accession>A0A7J9NVT6</accession>
<evidence type="ECO:0000313" key="1">
    <source>
        <dbReference type="EMBL" id="MBA2851798.1"/>
    </source>
</evidence>
<dbReference type="EMBL" id="JACDUH010000003">
    <property type="protein sequence ID" value="MBA2851798.1"/>
    <property type="molecule type" value="Genomic_DNA"/>
</dbReference>
<dbReference type="Proteomes" id="UP000564425">
    <property type="component" value="Unassembled WGS sequence"/>
</dbReference>